<dbReference type="InterPro" id="IPR021133">
    <property type="entry name" value="HEAT_type_2"/>
</dbReference>
<dbReference type="EnsemblMetazoa" id="AATE002706-RA">
    <property type="protein sequence ID" value="AATE002706-PA.1"/>
    <property type="gene ID" value="AATE002706"/>
</dbReference>
<dbReference type="GO" id="GO:0005876">
    <property type="term" value="C:spindle microtubule"/>
    <property type="evidence" value="ECO:0007669"/>
    <property type="project" value="TreeGrafter"/>
</dbReference>
<dbReference type="Gene3D" id="1.25.10.10">
    <property type="entry name" value="Leucine-rich Repeat Variant"/>
    <property type="match status" value="4"/>
</dbReference>
<dbReference type="SUPFAM" id="SSF48371">
    <property type="entry name" value="ARM repeat"/>
    <property type="match status" value="2"/>
</dbReference>
<evidence type="ECO:0000259" key="6">
    <source>
        <dbReference type="SMART" id="SM01349"/>
    </source>
</evidence>
<dbReference type="VEuPathDB" id="VectorBase:AATE002706"/>
<protein>
    <recommendedName>
        <fullName evidence="6">TOG domain-containing protein</fullName>
    </recommendedName>
</protein>
<feature type="domain" description="TOG" evidence="6">
    <location>
        <begin position="812"/>
        <end position="1055"/>
    </location>
</feature>
<dbReference type="GO" id="GO:0000776">
    <property type="term" value="C:kinetochore"/>
    <property type="evidence" value="ECO:0007669"/>
    <property type="project" value="TreeGrafter"/>
</dbReference>
<feature type="region of interest" description="Disordered" evidence="5">
    <location>
        <begin position="533"/>
        <end position="558"/>
    </location>
</feature>
<feature type="region of interest" description="Disordered" evidence="5">
    <location>
        <begin position="600"/>
        <end position="729"/>
    </location>
</feature>
<evidence type="ECO:0000256" key="3">
    <source>
        <dbReference type="ARBA" id="ARBA00022737"/>
    </source>
</evidence>
<dbReference type="InterPro" id="IPR048491">
    <property type="entry name" value="XMAP215_CLASP_TOG"/>
</dbReference>
<dbReference type="InterPro" id="IPR024395">
    <property type="entry name" value="CLASP_N_dom"/>
</dbReference>
<dbReference type="PROSITE" id="PS50077">
    <property type="entry name" value="HEAT_REPEAT"/>
    <property type="match status" value="2"/>
</dbReference>
<feature type="compositionally biased region" description="Low complexity" evidence="5">
    <location>
        <begin position="615"/>
        <end position="628"/>
    </location>
</feature>
<dbReference type="GO" id="GO:1902903">
    <property type="term" value="P:regulation of supramolecular fiber organization"/>
    <property type="evidence" value="ECO:0007669"/>
    <property type="project" value="UniProtKB-ARBA"/>
</dbReference>
<proteinExistence type="predicted"/>
<evidence type="ECO:0000256" key="1">
    <source>
        <dbReference type="ARBA" id="ARBA00004245"/>
    </source>
</evidence>
<dbReference type="SMART" id="SM01349">
    <property type="entry name" value="TOG"/>
    <property type="match status" value="4"/>
</dbReference>
<evidence type="ECO:0000313" key="7">
    <source>
        <dbReference type="EnsemblMetazoa" id="AATE002706-PA.1"/>
    </source>
</evidence>
<dbReference type="GO" id="GO:0005881">
    <property type="term" value="C:cytoplasmic microtubule"/>
    <property type="evidence" value="ECO:0007669"/>
    <property type="project" value="TreeGrafter"/>
</dbReference>
<evidence type="ECO:0000256" key="2">
    <source>
        <dbReference type="ARBA" id="ARBA00022490"/>
    </source>
</evidence>
<feature type="compositionally biased region" description="Low complexity" evidence="5">
    <location>
        <begin position="1058"/>
        <end position="1074"/>
    </location>
</feature>
<evidence type="ECO:0000256" key="5">
    <source>
        <dbReference type="SAM" id="MobiDB-lite"/>
    </source>
</evidence>
<feature type="compositionally biased region" description="Polar residues" evidence="5">
    <location>
        <begin position="1184"/>
        <end position="1202"/>
    </location>
</feature>
<sequence>MAYQKPSDIDGYVTQMAKADMRVKAQLAEDLVLYLSDSENSIECTDLGLLIDGLIPWMTGSHHKIAQRALEAFTELIVRLGQDFNAYTSTILPHVIDRLGDSRDTVREKAQLLLHKLMECRVVLPQSLLDKLSICFKHKNSKVREEFLQTIVSTLNEYGTQSLSVKMYIAPIVSLLGDPSPTVRDAAIQTLVEIYKHVGDKLRVDLKKREVPPTKVAILEQKFDETRNDGLLLPSALTTAATAGVGHDEHDRAAVVERPTRLLKRNPSATPRKPLFESQAQGSGDLLLAAGAVSYEVFESSFENVPQLTIFSQRDMDEHMKSINMLIGDKNVDWEKRVDALKKIRSMLMINIQGSPTFVQQLKDLSIAFLDILKELRSQVIREACITLAYMSKILKTRLDQFVIYILQELINLIQNSAKIISSAGTIALKYVLRYTHAPKIVPILTQNLMLSKSKDIRSTLCEVMSLLFEEWPTKALEKHSTLLREALRKGLSDADNDARRHSRCAYWSFRRHFPDLAENLYASLDVSTQRTLERERDNLGTNGTNSMSVSLRGSNSSLNSVPGGVITAAAGGFRSVSAVDTAAAQRARARAQYSTLARMKVTSGTASLPRAKKTPTSASATTSSSNTVPPPQPPTPERKIRSRAGVSQSQPTSRSTSPSSKLREMYSGVTSLYRQTGTVPKKPQSGIPRSLANSRETSPTRTQNQFGSLRRHAYGTSSPRRPPLNPGRPVLAQKILQQSREAENALADALSPADEPDMTCNDFARLALHRKISRDESDESEASSVCSERSYDSYRRGNESFSWNGSRTRLDSSRPVIDDIETIIQLCASSHWSERKDGLVNLTQYLSEGKMLTFQQLQCVLDLFRKMFMDPHIKVYALFLDTVNELILSHSTDLHDWLFILLTRLFNKLGTDLLGSMHGKIWKTLQLIYEYFPADLQLQCVFRILVDSVQTPNVKTRQATLKFLAQLATGYCTASQFVVHPQNVQVVNHAIQKIIQTSLDQKSIELKSQARLCIVALYNCNPSQMTMTLANLPKQYQDTAKAYIQHNMRRSASGNDSPSSPLSSSSPKPLLSPQQGPYSLQNIASPRSRQASVDVAAEAMNTEEVYKNLRKTTAEIQNYSFESKLDRDTNSKDSGISQMGETHMMQSVTVLDGGGGVYGGLPSNGLNGHMGGGLAGLEKDDSCNGSKTQSATTTESNTPENTVRLDSMDLAHKTVAQQTQMLQRHQSYSFTDNGELVLDKGVKEDDIIKAAIVLTLQSAPETTKQVLENLQVCIKHGSCELPIKNFKAIMKMLLHLMESQNNDVLTASLHTLGRIVRSAEMKTCWSNFLELILLKIIDCYKISKEVSREIDIIVMKIAGVLPLDISVNILNPVIATGEFPANLCALKILTQLTQKRGKDLTDNHLDSIMPNVARLADDGQSMVRKAAVFCIVELYIVMGEDRVKPKFSLLNASKIRLLNVYIAKQLGGGSSSSKGGSTTTGMS</sequence>
<name>A0A182INY5_ANOAO</name>
<dbReference type="Pfam" id="PF21041">
    <property type="entry name" value="XMAP215_CLASP_TOG"/>
    <property type="match status" value="1"/>
</dbReference>
<dbReference type="GO" id="GO:0008017">
    <property type="term" value="F:microtubule binding"/>
    <property type="evidence" value="ECO:0007669"/>
    <property type="project" value="TreeGrafter"/>
</dbReference>
<evidence type="ECO:0000256" key="4">
    <source>
        <dbReference type="ARBA" id="ARBA00023212"/>
    </source>
</evidence>
<feature type="region of interest" description="Disordered" evidence="5">
    <location>
        <begin position="1170"/>
        <end position="1202"/>
    </location>
</feature>
<feature type="compositionally biased region" description="Polar residues" evidence="5">
    <location>
        <begin position="692"/>
        <end position="708"/>
    </location>
</feature>
<reference evidence="7" key="1">
    <citation type="submission" date="2022-08" db="UniProtKB">
        <authorList>
            <consortium name="EnsemblMetazoa"/>
        </authorList>
    </citation>
    <scope>IDENTIFICATION</scope>
    <source>
        <strain evidence="7">EBRO</strain>
    </source>
</reference>
<feature type="domain" description="TOG" evidence="6">
    <location>
        <begin position="2"/>
        <end position="232"/>
    </location>
</feature>
<dbReference type="PANTHER" id="PTHR21567:SF9">
    <property type="entry name" value="CLIP-ASSOCIATING PROTEIN"/>
    <property type="match status" value="1"/>
</dbReference>
<feature type="compositionally biased region" description="Low complexity" evidence="5">
    <location>
        <begin position="648"/>
        <end position="661"/>
    </location>
</feature>
<feature type="domain" description="TOG" evidence="6">
    <location>
        <begin position="301"/>
        <end position="546"/>
    </location>
</feature>
<dbReference type="InterPro" id="IPR016024">
    <property type="entry name" value="ARM-type_fold"/>
</dbReference>
<dbReference type="GO" id="GO:0090307">
    <property type="term" value="P:mitotic spindle assembly"/>
    <property type="evidence" value="ECO:0007669"/>
    <property type="project" value="TreeGrafter"/>
</dbReference>
<dbReference type="STRING" id="41427.A0A182INY5"/>
<feature type="domain" description="TOG" evidence="6">
    <location>
        <begin position="1236"/>
        <end position="1473"/>
    </location>
</feature>
<feature type="compositionally biased region" description="Polar residues" evidence="5">
    <location>
        <begin position="669"/>
        <end position="679"/>
    </location>
</feature>
<feature type="compositionally biased region" description="Polar residues" evidence="5">
    <location>
        <begin position="1075"/>
        <end position="1092"/>
    </location>
</feature>
<dbReference type="GO" id="GO:0045180">
    <property type="term" value="C:basal cortex"/>
    <property type="evidence" value="ECO:0007669"/>
    <property type="project" value="TreeGrafter"/>
</dbReference>
<keyword evidence="4" id="KW-0206">Cytoskeleton</keyword>
<dbReference type="InterPro" id="IPR011989">
    <property type="entry name" value="ARM-like"/>
</dbReference>
<keyword evidence="2" id="KW-0963">Cytoplasm</keyword>
<accession>A0A182INY5</accession>
<comment type="subcellular location">
    <subcellularLocation>
        <location evidence="1">Cytoplasm</location>
        <location evidence="1">Cytoskeleton</location>
    </subcellularLocation>
</comment>
<dbReference type="PANTHER" id="PTHR21567">
    <property type="entry name" value="CLASP"/>
    <property type="match status" value="1"/>
</dbReference>
<feature type="compositionally biased region" description="Polar residues" evidence="5">
    <location>
        <begin position="540"/>
        <end position="558"/>
    </location>
</feature>
<dbReference type="InterPro" id="IPR034085">
    <property type="entry name" value="TOG"/>
</dbReference>
<dbReference type="Pfam" id="PF12348">
    <property type="entry name" value="CLASP_N"/>
    <property type="match status" value="1"/>
</dbReference>
<feature type="region of interest" description="Disordered" evidence="5">
    <location>
        <begin position="1050"/>
        <end position="1092"/>
    </location>
</feature>
<dbReference type="GO" id="GO:0031110">
    <property type="term" value="P:regulation of microtubule polymerization or depolymerization"/>
    <property type="evidence" value="ECO:0007669"/>
    <property type="project" value="UniProtKB-ARBA"/>
</dbReference>
<dbReference type="GO" id="GO:0040001">
    <property type="term" value="P:establishment of mitotic spindle localization"/>
    <property type="evidence" value="ECO:0007669"/>
    <property type="project" value="TreeGrafter"/>
</dbReference>
<organism evidence="7">
    <name type="scientific">Anopheles atroparvus</name>
    <name type="common">European mosquito</name>
    <dbReference type="NCBI Taxonomy" id="41427"/>
    <lineage>
        <taxon>Eukaryota</taxon>
        <taxon>Metazoa</taxon>
        <taxon>Ecdysozoa</taxon>
        <taxon>Arthropoda</taxon>
        <taxon>Hexapoda</taxon>
        <taxon>Insecta</taxon>
        <taxon>Pterygota</taxon>
        <taxon>Neoptera</taxon>
        <taxon>Endopterygota</taxon>
        <taxon>Diptera</taxon>
        <taxon>Nematocera</taxon>
        <taxon>Culicoidea</taxon>
        <taxon>Culicidae</taxon>
        <taxon>Anophelinae</taxon>
        <taxon>Anopheles</taxon>
    </lineage>
</organism>
<dbReference type="GO" id="GO:0072686">
    <property type="term" value="C:mitotic spindle"/>
    <property type="evidence" value="ECO:0007669"/>
    <property type="project" value="TreeGrafter"/>
</dbReference>
<dbReference type="GO" id="GO:0005815">
    <property type="term" value="C:microtubule organizing center"/>
    <property type="evidence" value="ECO:0007669"/>
    <property type="project" value="TreeGrafter"/>
</dbReference>
<keyword evidence="3" id="KW-0677">Repeat</keyword>